<dbReference type="AlphaFoldDB" id="A0A6J7IQP8"/>
<dbReference type="PRINTS" id="PR00368">
    <property type="entry name" value="FADPNR"/>
</dbReference>
<dbReference type="EMBL" id="CAFBNF010000023">
    <property type="protein sequence ID" value="CAB4933259.1"/>
    <property type="molecule type" value="Genomic_DNA"/>
</dbReference>
<evidence type="ECO:0000256" key="4">
    <source>
        <dbReference type="ARBA" id="ARBA00023002"/>
    </source>
</evidence>
<evidence type="ECO:0000256" key="2">
    <source>
        <dbReference type="ARBA" id="ARBA00022630"/>
    </source>
</evidence>
<keyword evidence="4" id="KW-0560">Oxidoreductase</keyword>
<dbReference type="InterPro" id="IPR036188">
    <property type="entry name" value="FAD/NAD-bd_sf"/>
</dbReference>
<dbReference type="InterPro" id="IPR023753">
    <property type="entry name" value="FAD/NAD-binding_dom"/>
</dbReference>
<dbReference type="InterPro" id="IPR050446">
    <property type="entry name" value="FAD-oxidoreductase/Apoptosis"/>
</dbReference>
<dbReference type="InterPro" id="IPR016156">
    <property type="entry name" value="FAD/NAD-linked_Rdtase_dimer_sf"/>
</dbReference>
<sequence>MTDVRVLIVGGGLAGCTVAKMLEDEGRGGDVLIVDRDPQAPYDRPPLTKAFLGPKDRMVQSPPWAPADVPWLADCAVAVDLLARAVQLASGRVLRAQTLVLAAGSLARDLPGRDNRVLTLRTVSDALRVREIRSGGAGCFLVEGAGPLGMELASTLADDGASVTVVDPASAPMERLLGGALATEVASWAAEAGVRLRLDTKVVHAVPVGDRHAVEAVFSDGEAEAFDCMITAVGSVPAPMMLHGSRGAVGAAVVDDMRRLVDVDGSHFEGVFAVGDLAFHRDADRSLVRSESWTAAKNDGEAVGRQILGLPAAAEAVPYFWTRQFGRMVQVLGAIPLGAEVVPIAVVPKTGGMLYQASIDGSTVGFVGVNAQRLVAMLQMQGGAVAEWVAPEV</sequence>
<name>A0A6J7IQP8_9ZZZZ</name>
<evidence type="ECO:0000256" key="3">
    <source>
        <dbReference type="ARBA" id="ARBA00022827"/>
    </source>
</evidence>
<dbReference type="GO" id="GO:0005737">
    <property type="term" value="C:cytoplasm"/>
    <property type="evidence" value="ECO:0007669"/>
    <property type="project" value="TreeGrafter"/>
</dbReference>
<dbReference type="PROSITE" id="PS51257">
    <property type="entry name" value="PROKAR_LIPOPROTEIN"/>
    <property type="match status" value="1"/>
</dbReference>
<dbReference type="SUPFAM" id="SSF51905">
    <property type="entry name" value="FAD/NAD(P)-binding domain"/>
    <property type="match status" value="2"/>
</dbReference>
<evidence type="ECO:0000259" key="5">
    <source>
        <dbReference type="Pfam" id="PF07992"/>
    </source>
</evidence>
<organism evidence="6">
    <name type="scientific">freshwater metagenome</name>
    <dbReference type="NCBI Taxonomy" id="449393"/>
    <lineage>
        <taxon>unclassified sequences</taxon>
        <taxon>metagenomes</taxon>
        <taxon>ecological metagenomes</taxon>
    </lineage>
</organism>
<dbReference type="GO" id="GO:0016651">
    <property type="term" value="F:oxidoreductase activity, acting on NAD(P)H"/>
    <property type="evidence" value="ECO:0007669"/>
    <property type="project" value="TreeGrafter"/>
</dbReference>
<dbReference type="SUPFAM" id="SSF55424">
    <property type="entry name" value="FAD/NAD-linked reductases, dimerisation (C-terminal) domain"/>
    <property type="match status" value="1"/>
</dbReference>
<reference evidence="6" key="1">
    <citation type="submission" date="2020-05" db="EMBL/GenBank/DDBJ databases">
        <authorList>
            <person name="Chiriac C."/>
            <person name="Salcher M."/>
            <person name="Ghai R."/>
            <person name="Kavagutti S V."/>
        </authorList>
    </citation>
    <scope>NUCLEOTIDE SEQUENCE</scope>
</reference>
<keyword evidence="3" id="KW-0274">FAD</keyword>
<accession>A0A6J7IQP8</accession>
<comment type="cofactor">
    <cofactor evidence="1">
        <name>FAD</name>
        <dbReference type="ChEBI" id="CHEBI:57692"/>
    </cofactor>
</comment>
<gene>
    <name evidence="6" type="ORF">UFOPK3773_00379</name>
</gene>
<dbReference type="Gene3D" id="3.50.50.60">
    <property type="entry name" value="FAD/NAD(P)-binding domain"/>
    <property type="match status" value="2"/>
</dbReference>
<dbReference type="Gene3D" id="3.30.390.30">
    <property type="match status" value="1"/>
</dbReference>
<dbReference type="PANTHER" id="PTHR43557">
    <property type="entry name" value="APOPTOSIS-INDUCING FACTOR 1"/>
    <property type="match status" value="1"/>
</dbReference>
<evidence type="ECO:0000256" key="1">
    <source>
        <dbReference type="ARBA" id="ARBA00001974"/>
    </source>
</evidence>
<dbReference type="PANTHER" id="PTHR43557:SF2">
    <property type="entry name" value="RIESKE DOMAIN-CONTAINING PROTEIN-RELATED"/>
    <property type="match status" value="1"/>
</dbReference>
<evidence type="ECO:0000313" key="6">
    <source>
        <dbReference type="EMBL" id="CAB4933259.1"/>
    </source>
</evidence>
<protein>
    <submittedName>
        <fullName evidence="6">Unannotated protein</fullName>
    </submittedName>
</protein>
<keyword evidence="2" id="KW-0285">Flavoprotein</keyword>
<feature type="domain" description="FAD/NAD(P)-binding" evidence="5">
    <location>
        <begin position="5"/>
        <end position="300"/>
    </location>
</feature>
<dbReference type="Pfam" id="PF07992">
    <property type="entry name" value="Pyr_redox_2"/>
    <property type="match status" value="1"/>
</dbReference>
<proteinExistence type="predicted"/>